<protein>
    <submittedName>
        <fullName evidence="2">Uncharacterized protein</fullName>
    </submittedName>
</protein>
<sequence length="870" mass="99358">MDVDPDPPAPPGPAVAPAPKIAPTDRFVQKPHVTKFGGKAGAPLGRRELPVYTQYKAHLSMYDDPWAPFTSRMDWEIAQWAKIRGSTSTAFTDLLAIDGVIEALGLSYKNSGELNRIIDENLPSGRPVFKRQEIVVGGEAFDVYFRPVMDCVRALYGDPEFAQDLVFAPERHYADVDKTIRLYHDLHTAEWWWKTQKHLERRRSGATIVPIIISTDKTQTTMFRNKAAYPVYMTLGNIPKHIRRKPSRQAYILIGYLPTTRLDHIKVAAARRRAVANLYHACMRKILGPLKDAGLEGVEMASGDGVVRRCHPILAIFAGDYPEQALVAGVKNGDCPTCPVPREYLGDFEETYEPRDLAAVLEALAKAEGNATEFTRACTEAGIKPIYHPFWEDLPFVNIYLSITPDVLHQLYQGVIKHVVAWVTEAYGAVEIDARCRRLPPNHNTRLFLKGITTLSRVSGTEHSQMCRILLGLIVDLRLPNRQSTARLERTVRAALDFLYHSQYPMHSSETLVELNDDLQRFHDNKSILVDLGIRENFNIPKLHNISHYPLFIRLLGTIDNYNTETTERLHIDFAKDAYRATNRKDEYLQMTLWLERKEKIIRHSKFVRWLQAGSPPPATKHSEWRPADFIRHRHLQMTKFPSAYGVKLPTLTEKYGAEYFRDAFARFVIGFKNPGFSKRQVETASSDYFLPFQSVSVYHKIKFWNEDPLGREDSGDALDVVHVKPGYANRQGRTIGGRFDTVIVNDGTGEHSGVKGYRVGQVRVVFSLTERIRGLIFPAEKPPVHLAYVEWFSKFPNTPEPNHRMYKISRPDERYASIIPVANIRRSVHLFPQFGPVAPREWTSENVLERCKKFYVSPWSDRHAYITIC</sequence>
<dbReference type="EMBL" id="JARIHO010000033">
    <property type="protein sequence ID" value="KAJ7333945.1"/>
    <property type="molecule type" value="Genomic_DNA"/>
</dbReference>
<dbReference type="AlphaFoldDB" id="A0AAD6ZPM5"/>
<gene>
    <name evidence="2" type="ORF">DFH08DRAFT_785076</name>
</gene>
<dbReference type="Pfam" id="PF18759">
    <property type="entry name" value="Plavaka"/>
    <property type="match status" value="1"/>
</dbReference>
<keyword evidence="3" id="KW-1185">Reference proteome</keyword>
<evidence type="ECO:0000313" key="2">
    <source>
        <dbReference type="EMBL" id="KAJ7333945.1"/>
    </source>
</evidence>
<name>A0AAD6ZPM5_9AGAR</name>
<feature type="compositionally biased region" description="Pro residues" evidence="1">
    <location>
        <begin position="1"/>
        <end position="16"/>
    </location>
</feature>
<evidence type="ECO:0000313" key="3">
    <source>
        <dbReference type="Proteomes" id="UP001218218"/>
    </source>
</evidence>
<proteinExistence type="predicted"/>
<feature type="region of interest" description="Disordered" evidence="1">
    <location>
        <begin position="1"/>
        <end position="21"/>
    </location>
</feature>
<comment type="caution">
    <text evidence="2">The sequence shown here is derived from an EMBL/GenBank/DDBJ whole genome shotgun (WGS) entry which is preliminary data.</text>
</comment>
<dbReference type="Proteomes" id="UP001218218">
    <property type="component" value="Unassembled WGS sequence"/>
</dbReference>
<evidence type="ECO:0000256" key="1">
    <source>
        <dbReference type="SAM" id="MobiDB-lite"/>
    </source>
</evidence>
<organism evidence="2 3">
    <name type="scientific">Mycena albidolilacea</name>
    <dbReference type="NCBI Taxonomy" id="1033008"/>
    <lineage>
        <taxon>Eukaryota</taxon>
        <taxon>Fungi</taxon>
        <taxon>Dikarya</taxon>
        <taxon>Basidiomycota</taxon>
        <taxon>Agaricomycotina</taxon>
        <taxon>Agaricomycetes</taxon>
        <taxon>Agaricomycetidae</taxon>
        <taxon>Agaricales</taxon>
        <taxon>Marasmiineae</taxon>
        <taxon>Mycenaceae</taxon>
        <taxon>Mycena</taxon>
    </lineage>
</organism>
<reference evidence="2" key="1">
    <citation type="submission" date="2023-03" db="EMBL/GenBank/DDBJ databases">
        <title>Massive genome expansion in bonnet fungi (Mycena s.s.) driven by repeated elements and novel gene families across ecological guilds.</title>
        <authorList>
            <consortium name="Lawrence Berkeley National Laboratory"/>
            <person name="Harder C.B."/>
            <person name="Miyauchi S."/>
            <person name="Viragh M."/>
            <person name="Kuo A."/>
            <person name="Thoen E."/>
            <person name="Andreopoulos B."/>
            <person name="Lu D."/>
            <person name="Skrede I."/>
            <person name="Drula E."/>
            <person name="Henrissat B."/>
            <person name="Morin E."/>
            <person name="Kohler A."/>
            <person name="Barry K."/>
            <person name="LaButti K."/>
            <person name="Morin E."/>
            <person name="Salamov A."/>
            <person name="Lipzen A."/>
            <person name="Mereny Z."/>
            <person name="Hegedus B."/>
            <person name="Baldrian P."/>
            <person name="Stursova M."/>
            <person name="Weitz H."/>
            <person name="Taylor A."/>
            <person name="Grigoriev I.V."/>
            <person name="Nagy L.G."/>
            <person name="Martin F."/>
            <person name="Kauserud H."/>
        </authorList>
    </citation>
    <scope>NUCLEOTIDE SEQUENCE</scope>
    <source>
        <strain evidence="2">CBHHK002</strain>
    </source>
</reference>
<dbReference type="InterPro" id="IPR041078">
    <property type="entry name" value="Plavaka"/>
</dbReference>
<accession>A0AAD6ZPM5</accession>